<gene>
    <name evidence="5" type="ORF">WP2W18E01_P11190</name>
</gene>
<dbReference type="PANTHER" id="PTHR30231:SF4">
    <property type="entry name" value="PROTEIN NEN2"/>
    <property type="match status" value="1"/>
</dbReference>
<dbReference type="GO" id="GO:0006259">
    <property type="term" value="P:DNA metabolic process"/>
    <property type="evidence" value="ECO:0007669"/>
    <property type="project" value="UniProtKB-ARBA"/>
</dbReference>
<evidence type="ECO:0000313" key="5">
    <source>
        <dbReference type="EMBL" id="BBQ32872.1"/>
    </source>
</evidence>
<evidence type="ECO:0000256" key="2">
    <source>
        <dbReference type="ARBA" id="ARBA00022801"/>
    </source>
</evidence>
<dbReference type="PANTHER" id="PTHR30231">
    <property type="entry name" value="DNA POLYMERASE III SUBUNIT EPSILON"/>
    <property type="match status" value="1"/>
</dbReference>
<dbReference type="AlphaFoldDB" id="A0A6S4TH16"/>
<dbReference type="CDD" id="cd06127">
    <property type="entry name" value="DEDDh"/>
    <property type="match status" value="1"/>
</dbReference>
<keyword evidence="3" id="KW-0269">Exonuclease</keyword>
<dbReference type="InterPro" id="IPR012337">
    <property type="entry name" value="RNaseH-like_sf"/>
</dbReference>
<dbReference type="Gene3D" id="3.30.420.10">
    <property type="entry name" value="Ribonuclease H-like superfamily/Ribonuclease H"/>
    <property type="match status" value="1"/>
</dbReference>
<geneLocation type="plasmid" evidence="5 6">
    <name>pWP2-W18-ESBL-01_1</name>
</geneLocation>
<dbReference type="SUPFAM" id="SSF53098">
    <property type="entry name" value="Ribonuclease H-like"/>
    <property type="match status" value="1"/>
</dbReference>
<feature type="domain" description="Exonuclease" evidence="4">
    <location>
        <begin position="123"/>
        <end position="291"/>
    </location>
</feature>
<protein>
    <recommendedName>
        <fullName evidence="4">Exonuclease domain-containing protein</fullName>
    </recommendedName>
</protein>
<keyword evidence="1" id="KW-0540">Nuclease</keyword>
<dbReference type="GO" id="GO:0003676">
    <property type="term" value="F:nucleic acid binding"/>
    <property type="evidence" value="ECO:0007669"/>
    <property type="project" value="InterPro"/>
</dbReference>
<dbReference type="EMBL" id="AP021928">
    <property type="protein sequence ID" value="BBQ32872.1"/>
    <property type="molecule type" value="Genomic_DNA"/>
</dbReference>
<organism evidence="5 6">
    <name type="scientific">Aeromonas caviae</name>
    <name type="common">Aeromonas punctata</name>
    <dbReference type="NCBI Taxonomy" id="648"/>
    <lineage>
        <taxon>Bacteria</taxon>
        <taxon>Pseudomonadati</taxon>
        <taxon>Pseudomonadota</taxon>
        <taxon>Gammaproteobacteria</taxon>
        <taxon>Aeromonadales</taxon>
        <taxon>Aeromonadaceae</taxon>
        <taxon>Aeromonas</taxon>
    </lineage>
</organism>
<accession>A0A6S4TH16</accession>
<dbReference type="SMART" id="SM00479">
    <property type="entry name" value="EXOIII"/>
    <property type="match status" value="1"/>
</dbReference>
<dbReference type="InterPro" id="IPR036397">
    <property type="entry name" value="RNaseH_sf"/>
</dbReference>
<evidence type="ECO:0000256" key="1">
    <source>
        <dbReference type="ARBA" id="ARBA00022722"/>
    </source>
</evidence>
<dbReference type="RefSeq" id="WP_182936442.1">
    <property type="nucleotide sequence ID" value="NZ_AP021928.1"/>
</dbReference>
<dbReference type="Pfam" id="PF00929">
    <property type="entry name" value="RNase_T"/>
    <property type="match status" value="1"/>
</dbReference>
<evidence type="ECO:0000256" key="3">
    <source>
        <dbReference type="ARBA" id="ARBA00022839"/>
    </source>
</evidence>
<evidence type="ECO:0000313" key="6">
    <source>
        <dbReference type="Proteomes" id="UP000515756"/>
    </source>
</evidence>
<dbReference type="InterPro" id="IPR013520">
    <property type="entry name" value="Ribonucl_H"/>
</dbReference>
<evidence type="ECO:0000259" key="4">
    <source>
        <dbReference type="SMART" id="SM00479"/>
    </source>
</evidence>
<keyword evidence="2" id="KW-0378">Hydrolase</keyword>
<proteinExistence type="predicted"/>
<name>A0A6S4TH16_AERCA</name>
<keyword evidence="5" id="KW-0614">Plasmid</keyword>
<reference evidence="5 6" key="1">
    <citation type="submission" date="2019-12" db="EMBL/GenBank/DDBJ databases">
        <title>complete genome sequences of Aeromonas caviae str. WP2-W18-ESBL-01 isolated from wastewater treatment plant effluent.</title>
        <authorList>
            <person name="Sekizuka T."/>
            <person name="Itokawa K."/>
            <person name="Yatsu K."/>
            <person name="Inamine Y."/>
            <person name="Kuroda M."/>
        </authorList>
    </citation>
    <scope>NUCLEOTIDE SEQUENCE [LARGE SCALE GENOMIC DNA]</scope>
    <source>
        <strain evidence="5 6">WP2-W18-ESBL-01</strain>
        <plasmid evidence="5 6">pWP2-W18-ESBL-01_1</plasmid>
    </source>
</reference>
<sequence>MARHLTKAEAASKGWYCLKDLKEQFRLKPATGQQPAGSVWQGQGSYQVYDKVLCVPMRSYHKPSEAQLKSLADARALIGTRLCMQCGQRTDIEQMDGALCIRCSDKQRVRECAAVAASWIESEAIYLDAETTGLGHDDEIIEICLISQAGDVLMNSLVRPTKAIPDDAISIHGITNEAVAGAPSWAALYGEFYRLIENKVVVIYNEDFDVRLLAQTASRYRLDAPKIQSVCAMKLYARWYGEERPMGKYQWQRLSDAAQQCGIDVSGAHRAYADCLMTRGVVGHMARTTFRKESE</sequence>
<dbReference type="GO" id="GO:0008408">
    <property type="term" value="F:3'-5' exonuclease activity"/>
    <property type="evidence" value="ECO:0007669"/>
    <property type="project" value="TreeGrafter"/>
</dbReference>
<dbReference type="Proteomes" id="UP000515756">
    <property type="component" value="Plasmid pWP2-W18-ESBL-01_1"/>
</dbReference>